<sequence>MQRDDLIALIDSWLEPWRYRDYSPNGLQVEGRAEVSRVVCGVTASQALIDAAIERGADTVLVHHGYFWKGEDARVVGMKRARLAKLLAHDINLIAYHLPLDAHPELGNNARLGALLGAEVAGQAGEQGLLWHGTLAEPERAADFAKRLSMTLGRDALLVGDEGRLLNRIAWCTGGAQGMFADAIALGVDAFVTGEASERNAHEARESGVAFIAAGHHATERYGIQALGARLAGETGLSVDYVEVGNPI</sequence>
<dbReference type="AlphaFoldDB" id="A0A6B2KT59"/>
<keyword evidence="4 5" id="KW-0479">Metal-binding</keyword>
<gene>
    <name evidence="6" type="ORF">GZH52_10990</name>
</gene>
<dbReference type="InterPro" id="IPR002678">
    <property type="entry name" value="DUF34/NIF3"/>
</dbReference>
<name>A0A6B2KT59_9NEIS</name>
<organism evidence="6 7">
    <name type="scientific">Crenobacter caeni</name>
    <dbReference type="NCBI Taxonomy" id="2705474"/>
    <lineage>
        <taxon>Bacteria</taxon>
        <taxon>Pseudomonadati</taxon>
        <taxon>Pseudomonadota</taxon>
        <taxon>Betaproteobacteria</taxon>
        <taxon>Neisseriales</taxon>
        <taxon>Neisseriaceae</taxon>
        <taxon>Crenobacter</taxon>
    </lineage>
</organism>
<comment type="subunit">
    <text evidence="2">Homohexamer.</text>
</comment>
<evidence type="ECO:0000256" key="2">
    <source>
        <dbReference type="ARBA" id="ARBA00011643"/>
    </source>
</evidence>
<dbReference type="InterPro" id="IPR036069">
    <property type="entry name" value="DUF34/NIF3_sf"/>
</dbReference>
<comment type="similarity">
    <text evidence="1">Belongs to the GTP cyclohydrolase I type 2/NIF3 family.</text>
</comment>
<protein>
    <recommendedName>
        <fullName evidence="3">GTP cyclohydrolase 1 type 2 homolog</fullName>
    </recommendedName>
</protein>
<dbReference type="EMBL" id="JAAGAA010000009">
    <property type="protein sequence ID" value="NDV13311.1"/>
    <property type="molecule type" value="Genomic_DNA"/>
</dbReference>
<evidence type="ECO:0000313" key="6">
    <source>
        <dbReference type="EMBL" id="NDV13311.1"/>
    </source>
</evidence>
<evidence type="ECO:0000313" key="7">
    <source>
        <dbReference type="Proteomes" id="UP000482578"/>
    </source>
</evidence>
<evidence type="ECO:0000256" key="5">
    <source>
        <dbReference type="PIRSR" id="PIRSR602678-1"/>
    </source>
</evidence>
<dbReference type="PANTHER" id="PTHR13799">
    <property type="entry name" value="NGG1 INTERACTING FACTOR 3"/>
    <property type="match status" value="1"/>
</dbReference>
<dbReference type="SUPFAM" id="SSF102705">
    <property type="entry name" value="NIF3 (NGG1p interacting factor 3)-like"/>
    <property type="match status" value="1"/>
</dbReference>
<dbReference type="PANTHER" id="PTHR13799:SF14">
    <property type="entry name" value="GTP CYCLOHYDROLASE 1 TYPE 2 HOMOLOG"/>
    <property type="match status" value="1"/>
</dbReference>
<feature type="binding site" evidence="5">
    <location>
        <position position="220"/>
    </location>
    <ligand>
        <name>a divalent metal cation</name>
        <dbReference type="ChEBI" id="CHEBI:60240"/>
        <label>1</label>
    </ligand>
</feature>
<dbReference type="GO" id="GO:0046872">
    <property type="term" value="F:metal ion binding"/>
    <property type="evidence" value="ECO:0007669"/>
    <property type="project" value="UniProtKB-KW"/>
</dbReference>
<dbReference type="Proteomes" id="UP000482578">
    <property type="component" value="Unassembled WGS sequence"/>
</dbReference>
<dbReference type="Pfam" id="PF01784">
    <property type="entry name" value="DUF34_NIF3"/>
    <property type="match status" value="1"/>
</dbReference>
<reference evidence="6 7" key="1">
    <citation type="submission" date="2020-02" db="EMBL/GenBank/DDBJ databases">
        <authorList>
            <person name="Yang Z."/>
        </authorList>
    </citation>
    <scope>NUCLEOTIDE SEQUENCE [LARGE SCALE GENOMIC DNA]</scope>
    <source>
        <strain evidence="6 7">HX-7-9</strain>
    </source>
</reference>
<comment type="caution">
    <text evidence="6">The sequence shown here is derived from an EMBL/GenBank/DDBJ whole genome shotgun (WGS) entry which is preliminary data.</text>
</comment>
<feature type="binding site" evidence="5">
    <location>
        <position position="64"/>
    </location>
    <ligand>
        <name>a divalent metal cation</name>
        <dbReference type="ChEBI" id="CHEBI:60240"/>
        <label>2</label>
    </ligand>
</feature>
<accession>A0A6B2KT59</accession>
<feature type="binding site" evidence="5">
    <location>
        <position position="216"/>
    </location>
    <ligand>
        <name>a divalent metal cation</name>
        <dbReference type="ChEBI" id="CHEBI:60240"/>
        <label>1</label>
    </ligand>
</feature>
<feature type="binding site" evidence="5">
    <location>
        <position position="101"/>
    </location>
    <ligand>
        <name>a divalent metal cation</name>
        <dbReference type="ChEBI" id="CHEBI:60240"/>
        <label>1</label>
    </ligand>
</feature>
<dbReference type="Gene3D" id="3.40.1390.30">
    <property type="entry name" value="NIF3 (NGG1p interacting factor 3)-like"/>
    <property type="match status" value="2"/>
</dbReference>
<evidence type="ECO:0000256" key="3">
    <source>
        <dbReference type="ARBA" id="ARBA00022112"/>
    </source>
</evidence>
<dbReference type="NCBIfam" id="TIGR00486">
    <property type="entry name" value="YbgI_SA1388"/>
    <property type="match status" value="1"/>
</dbReference>
<dbReference type="RefSeq" id="WP_163316506.1">
    <property type="nucleotide sequence ID" value="NZ_JAAGAA010000009.1"/>
</dbReference>
<dbReference type="FunFam" id="3.40.1390.30:FF:000002">
    <property type="entry name" value="Nif3-like dinuclear metal center protein"/>
    <property type="match status" value="1"/>
</dbReference>
<dbReference type="GO" id="GO:0005737">
    <property type="term" value="C:cytoplasm"/>
    <property type="evidence" value="ECO:0007669"/>
    <property type="project" value="TreeGrafter"/>
</dbReference>
<feature type="binding site" evidence="5">
    <location>
        <position position="63"/>
    </location>
    <ligand>
        <name>a divalent metal cation</name>
        <dbReference type="ChEBI" id="CHEBI:60240"/>
        <label>1</label>
    </ligand>
</feature>
<proteinExistence type="inferred from homology"/>
<evidence type="ECO:0000256" key="4">
    <source>
        <dbReference type="ARBA" id="ARBA00022723"/>
    </source>
</evidence>
<keyword evidence="7" id="KW-1185">Reference proteome</keyword>
<evidence type="ECO:0000256" key="1">
    <source>
        <dbReference type="ARBA" id="ARBA00006964"/>
    </source>
</evidence>